<dbReference type="AlphaFoldDB" id="A0A917PRH8"/>
<comment type="caution">
    <text evidence="1">The sequence shown here is derived from an EMBL/GenBank/DDBJ whole genome shotgun (WGS) entry which is preliminary data.</text>
</comment>
<gene>
    <name evidence="1" type="ORF">GCM10011372_29660</name>
</gene>
<organism evidence="1 2">
    <name type="scientific">Agromyces bauzanensis</name>
    <dbReference type="NCBI Taxonomy" id="1308924"/>
    <lineage>
        <taxon>Bacteria</taxon>
        <taxon>Bacillati</taxon>
        <taxon>Actinomycetota</taxon>
        <taxon>Actinomycetes</taxon>
        <taxon>Micrococcales</taxon>
        <taxon>Microbacteriaceae</taxon>
        <taxon>Agromyces</taxon>
    </lineage>
</organism>
<evidence type="ECO:0000313" key="2">
    <source>
        <dbReference type="Proteomes" id="UP000636956"/>
    </source>
</evidence>
<reference evidence="1" key="2">
    <citation type="submission" date="2020-09" db="EMBL/GenBank/DDBJ databases">
        <authorList>
            <person name="Sun Q."/>
            <person name="Zhou Y."/>
        </authorList>
    </citation>
    <scope>NUCLEOTIDE SEQUENCE</scope>
    <source>
        <strain evidence="1">CGMCC 1.8984</strain>
    </source>
</reference>
<dbReference type="RefSeq" id="WP_188744188.1">
    <property type="nucleotide sequence ID" value="NZ_BAABFW010000005.1"/>
</dbReference>
<keyword evidence="2" id="KW-1185">Reference proteome</keyword>
<protein>
    <submittedName>
        <fullName evidence="1">Uncharacterized protein</fullName>
    </submittedName>
</protein>
<accession>A0A917PRH8</accession>
<proteinExistence type="predicted"/>
<reference evidence="1" key="1">
    <citation type="journal article" date="2014" name="Int. J. Syst. Evol. Microbiol.">
        <title>Complete genome sequence of Corynebacterium casei LMG S-19264T (=DSM 44701T), isolated from a smear-ripened cheese.</title>
        <authorList>
            <consortium name="US DOE Joint Genome Institute (JGI-PGF)"/>
            <person name="Walter F."/>
            <person name="Albersmeier A."/>
            <person name="Kalinowski J."/>
            <person name="Ruckert C."/>
        </authorList>
    </citation>
    <scope>NUCLEOTIDE SEQUENCE</scope>
    <source>
        <strain evidence="1">CGMCC 1.8984</strain>
    </source>
</reference>
<dbReference type="EMBL" id="BMMD01000019">
    <property type="protein sequence ID" value="GGJ89111.1"/>
    <property type="molecule type" value="Genomic_DNA"/>
</dbReference>
<dbReference type="Proteomes" id="UP000636956">
    <property type="component" value="Unassembled WGS sequence"/>
</dbReference>
<sequence>MTTTPVRRATTPWLIAIIAVLGAAVLVLTTALPTLAITTAAESATAPWPAGLRAGAVRELPPELRADLLRIADAPPEERAALRAEVRTTAETGGYGPRVRLLVETLDARLGELPAELQADIEALREAEPEERRALARELRDGVLAGEYGSELQEKAEELRELFEREGLRAVLRSLALGADR</sequence>
<evidence type="ECO:0000313" key="1">
    <source>
        <dbReference type="EMBL" id="GGJ89111.1"/>
    </source>
</evidence>
<name>A0A917PRH8_9MICO</name>